<evidence type="ECO:0000313" key="1">
    <source>
        <dbReference type="EMBL" id="MDN5201149.1"/>
    </source>
</evidence>
<protein>
    <submittedName>
        <fullName evidence="1">Helix-turn-helix domain-containing protein</fullName>
    </submittedName>
</protein>
<sequence>MNKDLTTSDIHRKNILNNRYALKELESEIAFPGVLFESSLRYTKRQIALFYGIDERTINRYLEQYEEEFTANGYEVLSGKRLKDFKEVYDKHITDQGDVKDIDVPNIGDDTANSEISNIAKAPKLGVFDFRTFLNIGMLLTESDRAKQLRALILDIVLDTLNAKIGGSTKYINQREEEFLPSAIREFNYRQAFTNALDDYIVDNKWKYAQFTDLVYKTIFHENAKDYKQILRLKAKDSARETMYSEVLDLIAAYENGFADFLRNEFSKIGRKLSMPEANTLFINFEANNRAVLQPLLEKARTLMASRDMAFRDALHEKLKNYVTHLNATEFEKFLGERSKALEERLKDNIDVFKRLKDR</sequence>
<gene>
    <name evidence="1" type="ORF">QQ008_07245</name>
</gene>
<organism evidence="1 2">
    <name type="scientific">Splendidivirga corallicola</name>
    <dbReference type="NCBI Taxonomy" id="3051826"/>
    <lineage>
        <taxon>Bacteria</taxon>
        <taxon>Pseudomonadati</taxon>
        <taxon>Bacteroidota</taxon>
        <taxon>Cytophagia</taxon>
        <taxon>Cytophagales</taxon>
        <taxon>Splendidivirgaceae</taxon>
        <taxon>Splendidivirga</taxon>
    </lineage>
</organism>
<evidence type="ECO:0000313" key="2">
    <source>
        <dbReference type="Proteomes" id="UP001172082"/>
    </source>
</evidence>
<name>A0ABT8KLN8_9BACT</name>
<dbReference type="RefSeq" id="WP_346751175.1">
    <property type="nucleotide sequence ID" value="NZ_JAUJEA010000002.1"/>
</dbReference>
<reference evidence="1" key="1">
    <citation type="submission" date="2023-06" db="EMBL/GenBank/DDBJ databases">
        <title>Genomic of Parafulvivirga corallium.</title>
        <authorList>
            <person name="Wang G."/>
        </authorList>
    </citation>
    <scope>NUCLEOTIDE SEQUENCE</scope>
    <source>
        <strain evidence="1">BMA10</strain>
    </source>
</reference>
<keyword evidence="2" id="KW-1185">Reference proteome</keyword>
<dbReference type="Proteomes" id="UP001172082">
    <property type="component" value="Unassembled WGS sequence"/>
</dbReference>
<comment type="caution">
    <text evidence="1">The sequence shown here is derived from an EMBL/GenBank/DDBJ whole genome shotgun (WGS) entry which is preliminary data.</text>
</comment>
<dbReference type="EMBL" id="JAUJEA010000002">
    <property type="protein sequence ID" value="MDN5201149.1"/>
    <property type="molecule type" value="Genomic_DNA"/>
</dbReference>
<proteinExistence type="predicted"/>
<accession>A0ABT8KLN8</accession>